<dbReference type="OrthoDB" id="9087547at2"/>
<evidence type="ECO:0000313" key="3">
    <source>
        <dbReference type="Proteomes" id="UP000062788"/>
    </source>
</evidence>
<gene>
    <name evidence="2" type="ORF">WS67_14555</name>
</gene>
<evidence type="ECO:0008006" key="4">
    <source>
        <dbReference type="Google" id="ProtNLM"/>
    </source>
</evidence>
<feature type="transmembrane region" description="Helical" evidence="1">
    <location>
        <begin position="55"/>
        <end position="79"/>
    </location>
</feature>
<evidence type="ECO:0000313" key="2">
    <source>
        <dbReference type="EMBL" id="KVE27068.1"/>
    </source>
</evidence>
<dbReference type="AlphaFoldDB" id="A0A118DNV8"/>
<dbReference type="Proteomes" id="UP000062788">
    <property type="component" value="Unassembled WGS sequence"/>
</dbReference>
<evidence type="ECO:0000256" key="1">
    <source>
        <dbReference type="SAM" id="Phobius"/>
    </source>
</evidence>
<protein>
    <recommendedName>
        <fullName evidence="4">Transmembrane protein</fullName>
    </recommendedName>
</protein>
<dbReference type="EMBL" id="LOWA01000032">
    <property type="protein sequence ID" value="KVE27068.1"/>
    <property type="molecule type" value="Genomic_DNA"/>
</dbReference>
<keyword evidence="1" id="KW-1133">Transmembrane helix</keyword>
<keyword evidence="1" id="KW-0812">Transmembrane</keyword>
<dbReference type="RefSeq" id="WP_059517977.1">
    <property type="nucleotide sequence ID" value="NZ_LOWA01000032.1"/>
</dbReference>
<keyword evidence="3" id="KW-1185">Reference proteome</keyword>
<feature type="transmembrane region" description="Helical" evidence="1">
    <location>
        <begin position="133"/>
        <end position="152"/>
    </location>
</feature>
<reference evidence="2 3" key="1">
    <citation type="submission" date="2015-11" db="EMBL/GenBank/DDBJ databases">
        <title>Expanding the genomic diversity of Burkholderia species for the development of highly accurate diagnostics.</title>
        <authorList>
            <person name="Sahl J."/>
            <person name="Keim P."/>
            <person name="Wagner D."/>
        </authorList>
    </citation>
    <scope>NUCLEOTIDE SEQUENCE [LARGE SCALE GENOMIC DNA]</scope>
    <source>
        <strain evidence="2 3">TSV85</strain>
    </source>
</reference>
<feature type="transmembrane region" description="Helical" evidence="1">
    <location>
        <begin position="100"/>
        <end position="121"/>
    </location>
</feature>
<name>A0A118DNV8_9BURK</name>
<organism evidence="2 3">
    <name type="scientific">Burkholderia singularis</name>
    <dbReference type="NCBI Taxonomy" id="1503053"/>
    <lineage>
        <taxon>Bacteria</taxon>
        <taxon>Pseudomonadati</taxon>
        <taxon>Pseudomonadota</taxon>
        <taxon>Betaproteobacteria</taxon>
        <taxon>Burkholderiales</taxon>
        <taxon>Burkholderiaceae</taxon>
        <taxon>Burkholderia</taxon>
        <taxon>pseudomallei group</taxon>
    </lineage>
</organism>
<accession>A0A118DNV8</accession>
<sequence>MFEMLPPMGFVRRLSVWWSCFWRQMAATLPIWLIDIAASVFWMTRMRSAAGHPPLGLTIAFGLLVIVSTLLYLPISGYMTRRGFAAHALSVPAAQTLKQATMLALTSTGWGLLVSVLISIAVQWPLRHAGHPVLGQALGFALNVVGALYVVLPRQARRLRLQAQPAA</sequence>
<feature type="transmembrane region" description="Helical" evidence="1">
    <location>
        <begin position="21"/>
        <end position="43"/>
    </location>
</feature>
<keyword evidence="1" id="KW-0472">Membrane</keyword>
<proteinExistence type="predicted"/>
<comment type="caution">
    <text evidence="2">The sequence shown here is derived from an EMBL/GenBank/DDBJ whole genome shotgun (WGS) entry which is preliminary data.</text>
</comment>